<feature type="transmembrane region" description="Helical" evidence="1">
    <location>
        <begin position="108"/>
        <end position="124"/>
    </location>
</feature>
<dbReference type="Proteomes" id="UP000477285">
    <property type="component" value="Unassembled WGS sequence"/>
</dbReference>
<proteinExistence type="predicted"/>
<sequence length="439" mass="49953">MKKGLKKMIQLMTFLIAQLMFVPVYLKVTDTCTENKGTFWQKIKIISISPFAVYLYVNIFFAFAMAFIPAPIAENLVMSADVFVISLSFIFVNLYAGICCKIASWDKIYYASIYLSFFLLQMAFNYTYVTAAGSVVCNILVPLIVIWYYIRKLMPLYISIKKKPEVKVSRSLFLLPAMAELFFVYRSFVIIAISAKYPEVALNDIYANAILTGFSYILTGFVFVCMTTLLKNILDEQDIKCETEKNKELTTDMIKALVKTIDAKDPYTNGHSIRVAEYTRMLAEQAYTDSDELHNIYNIALLHDIGKIGIPDNIINKPGKLTDEEFKVIKGHTLTGAKILSEIKSAPELIYGAKYHHERYDGKGYPCGLKGEEIPEISAIIAVADAYDAMTSNRSYRKLLPQETVKQEIEKGLGTQFNPKWGKIMLKLIEKDKDYKMHQ</sequence>
<dbReference type="PROSITE" id="PS51832">
    <property type="entry name" value="HD_GYP"/>
    <property type="match status" value="1"/>
</dbReference>
<reference evidence="4 5" key="1">
    <citation type="journal article" date="2019" name="Nat. Med.">
        <title>A library of human gut bacterial isolates paired with longitudinal multiomics data enables mechanistic microbiome research.</title>
        <authorList>
            <person name="Poyet M."/>
            <person name="Groussin M."/>
            <person name="Gibbons S.M."/>
            <person name="Avila-Pacheco J."/>
            <person name="Jiang X."/>
            <person name="Kearney S.M."/>
            <person name="Perrotta A.R."/>
            <person name="Berdy B."/>
            <person name="Zhao S."/>
            <person name="Lieberman T.D."/>
            <person name="Swanson P.K."/>
            <person name="Smith M."/>
            <person name="Roesemann S."/>
            <person name="Alexander J.E."/>
            <person name="Rich S.A."/>
            <person name="Livny J."/>
            <person name="Vlamakis H."/>
            <person name="Clish C."/>
            <person name="Bullock K."/>
            <person name="Deik A."/>
            <person name="Scott J."/>
            <person name="Pierce K.A."/>
            <person name="Xavier R.J."/>
            <person name="Alm E.J."/>
        </authorList>
    </citation>
    <scope>NUCLEOTIDE SEQUENCE [LARGE SCALE GENOMIC DNA]</scope>
    <source>
        <strain evidence="4 5">BIOML-A1</strain>
    </source>
</reference>
<dbReference type="NCBIfam" id="TIGR00277">
    <property type="entry name" value="HDIG"/>
    <property type="match status" value="1"/>
</dbReference>
<dbReference type="InterPro" id="IPR037522">
    <property type="entry name" value="HD_GYP_dom"/>
</dbReference>
<accession>A0A6L8T797</accession>
<dbReference type="PROSITE" id="PS51831">
    <property type="entry name" value="HD"/>
    <property type="match status" value="1"/>
</dbReference>
<keyword evidence="1" id="KW-0812">Transmembrane</keyword>
<name>A0A6L8T797_9FIRM</name>
<feature type="domain" description="HD-GYP" evidence="3">
    <location>
        <begin position="246"/>
        <end position="439"/>
    </location>
</feature>
<evidence type="ECO:0000256" key="1">
    <source>
        <dbReference type="SAM" id="Phobius"/>
    </source>
</evidence>
<feature type="transmembrane region" description="Helical" evidence="1">
    <location>
        <begin position="76"/>
        <end position="96"/>
    </location>
</feature>
<keyword evidence="1" id="KW-0472">Membrane</keyword>
<dbReference type="CDD" id="cd00077">
    <property type="entry name" value="HDc"/>
    <property type="match status" value="1"/>
</dbReference>
<evidence type="ECO:0000259" key="3">
    <source>
        <dbReference type="PROSITE" id="PS51832"/>
    </source>
</evidence>
<dbReference type="SMART" id="SM00471">
    <property type="entry name" value="HDc"/>
    <property type="match status" value="1"/>
</dbReference>
<dbReference type="SUPFAM" id="SSF109604">
    <property type="entry name" value="HD-domain/PDEase-like"/>
    <property type="match status" value="1"/>
</dbReference>
<dbReference type="InterPro" id="IPR006675">
    <property type="entry name" value="HDIG_dom"/>
</dbReference>
<feature type="transmembrane region" description="Helical" evidence="1">
    <location>
        <begin position="51"/>
        <end position="70"/>
    </location>
</feature>
<dbReference type="AlphaFoldDB" id="A0A6L8T797"/>
<protein>
    <submittedName>
        <fullName evidence="4">HD domain-containing protein</fullName>
    </submittedName>
</protein>
<dbReference type="EMBL" id="WWVQ01000094">
    <property type="protein sequence ID" value="MZL35384.1"/>
    <property type="molecule type" value="Genomic_DNA"/>
</dbReference>
<dbReference type="InterPro" id="IPR003607">
    <property type="entry name" value="HD/PDEase_dom"/>
</dbReference>
<dbReference type="Gene3D" id="1.10.3210.10">
    <property type="entry name" value="Hypothetical protein af1432"/>
    <property type="match status" value="1"/>
</dbReference>
<gene>
    <name evidence="4" type="ORF">GT728_19940</name>
</gene>
<feature type="transmembrane region" description="Helical" evidence="1">
    <location>
        <begin position="130"/>
        <end position="150"/>
    </location>
</feature>
<evidence type="ECO:0000313" key="4">
    <source>
        <dbReference type="EMBL" id="MZL35384.1"/>
    </source>
</evidence>
<feature type="domain" description="HD" evidence="2">
    <location>
        <begin position="268"/>
        <end position="390"/>
    </location>
</feature>
<feature type="transmembrane region" description="Helical" evidence="1">
    <location>
        <begin position="205"/>
        <end position="230"/>
    </location>
</feature>
<dbReference type="InterPro" id="IPR006674">
    <property type="entry name" value="HD_domain"/>
</dbReference>
<evidence type="ECO:0000313" key="5">
    <source>
        <dbReference type="Proteomes" id="UP000477285"/>
    </source>
</evidence>
<dbReference type="Pfam" id="PF13487">
    <property type="entry name" value="HD_5"/>
    <property type="match status" value="1"/>
</dbReference>
<keyword evidence="1" id="KW-1133">Transmembrane helix</keyword>
<comment type="caution">
    <text evidence="4">The sequence shown here is derived from an EMBL/GenBank/DDBJ whole genome shotgun (WGS) entry which is preliminary data.</text>
</comment>
<evidence type="ECO:0000259" key="2">
    <source>
        <dbReference type="PROSITE" id="PS51831"/>
    </source>
</evidence>
<organism evidence="4 5">
    <name type="scientific">Blautia wexlerae</name>
    <dbReference type="NCBI Taxonomy" id="418240"/>
    <lineage>
        <taxon>Bacteria</taxon>
        <taxon>Bacillati</taxon>
        <taxon>Bacillota</taxon>
        <taxon>Clostridia</taxon>
        <taxon>Lachnospirales</taxon>
        <taxon>Lachnospiraceae</taxon>
        <taxon>Blautia</taxon>
    </lineage>
</organism>
<feature type="transmembrane region" description="Helical" evidence="1">
    <location>
        <begin position="171"/>
        <end position="193"/>
    </location>
</feature>
<dbReference type="PANTHER" id="PTHR43155">
    <property type="entry name" value="CYCLIC DI-GMP PHOSPHODIESTERASE PA4108-RELATED"/>
    <property type="match status" value="1"/>
</dbReference>